<dbReference type="EMBL" id="JADJMS010000025">
    <property type="protein sequence ID" value="MBK7415785.1"/>
    <property type="molecule type" value="Genomic_DNA"/>
</dbReference>
<comment type="caution">
    <text evidence="1">The sequence shown here is derived from an EMBL/GenBank/DDBJ whole genome shotgun (WGS) entry which is preliminary data.</text>
</comment>
<gene>
    <name evidence="1" type="ORF">IPJ38_12365</name>
</gene>
<name>A0A935KAJ3_9RHOO</name>
<dbReference type="AlphaFoldDB" id="A0A935KAJ3"/>
<accession>A0A935KAJ3</accession>
<proteinExistence type="predicted"/>
<evidence type="ECO:0000313" key="2">
    <source>
        <dbReference type="Proteomes" id="UP000739411"/>
    </source>
</evidence>
<protein>
    <submittedName>
        <fullName evidence="1">Uncharacterized protein</fullName>
    </submittedName>
</protein>
<sequence>MTFRYRLPDGTPATTPQQVKTAQTFELRKSFLSSLSMSCTLGIGGDVFPSYSSIKEDDKNKYWPFTDKEMATWKEFGSKYPLKRAVDCIDSLANDFLQRYGKDGHAADIDSLRKEAILYANAAGAKAWVPPLEPADLLQELVTKRSAIASDMNAELKKVEEQHGDWESAFGESRRAILKHNHEVGKQNAKTQARSSQFSLSYSTQEKANAFRKSIHQEVKRLIISEAKSGSR</sequence>
<evidence type="ECO:0000313" key="1">
    <source>
        <dbReference type="EMBL" id="MBK7415785.1"/>
    </source>
</evidence>
<reference evidence="1 2" key="1">
    <citation type="submission" date="2020-10" db="EMBL/GenBank/DDBJ databases">
        <title>Connecting structure to function with the recovery of over 1000 high-quality activated sludge metagenome-assembled genomes encoding full-length rRNA genes using long-read sequencing.</title>
        <authorList>
            <person name="Singleton C.M."/>
            <person name="Petriglieri F."/>
            <person name="Kristensen J.M."/>
            <person name="Kirkegaard R.H."/>
            <person name="Michaelsen T.Y."/>
            <person name="Andersen M.H."/>
            <person name="Karst S.M."/>
            <person name="Dueholm M.S."/>
            <person name="Nielsen P.H."/>
            <person name="Albertsen M."/>
        </authorList>
    </citation>
    <scope>NUCLEOTIDE SEQUENCE [LARGE SCALE GENOMIC DNA]</scope>
    <source>
        <strain evidence="1">EsbW_18-Q3-R4-48_BATAC.463</strain>
    </source>
</reference>
<organism evidence="1 2">
    <name type="scientific">Candidatus Dechloromonas phosphorivorans</name>
    <dbReference type="NCBI Taxonomy" id="2899244"/>
    <lineage>
        <taxon>Bacteria</taxon>
        <taxon>Pseudomonadati</taxon>
        <taxon>Pseudomonadota</taxon>
        <taxon>Betaproteobacteria</taxon>
        <taxon>Rhodocyclales</taxon>
        <taxon>Azonexaceae</taxon>
        <taxon>Dechloromonas</taxon>
    </lineage>
</organism>
<dbReference type="Proteomes" id="UP000739411">
    <property type="component" value="Unassembled WGS sequence"/>
</dbReference>